<organism evidence="1 2">
    <name type="scientific">Citrobacter phage Moon</name>
    <dbReference type="NCBI Taxonomy" id="1540095"/>
    <lineage>
        <taxon>Viruses</taxon>
        <taxon>Duplodnaviria</taxon>
        <taxon>Heunggongvirae</taxon>
        <taxon>Uroviricota</taxon>
        <taxon>Caudoviricetes</taxon>
        <taxon>Pantevenvirales</taxon>
        <taxon>Straboviridae</taxon>
        <taxon>Tevenvirinae</taxon>
        <taxon>Moonvirus</taxon>
        <taxon>Moonvirus moon</taxon>
    </lineage>
</organism>
<dbReference type="Pfam" id="PF17595">
    <property type="entry name" value="DUF5491"/>
    <property type="match status" value="1"/>
</dbReference>
<evidence type="ECO:0000313" key="2">
    <source>
        <dbReference type="Proteomes" id="UP000030323"/>
    </source>
</evidence>
<protein>
    <submittedName>
        <fullName evidence="1">Uncharacterized protein</fullName>
    </submittedName>
</protein>
<dbReference type="Proteomes" id="UP000030323">
    <property type="component" value="Segment"/>
</dbReference>
<gene>
    <name evidence="1" type="ORF">CPT_Moon64</name>
</gene>
<reference evidence="1 2" key="1">
    <citation type="journal article" date="2015" name="Genome Announc.">
        <title>Complete Genome Sequence of Citrobacter freundii Myophage Moon.</title>
        <authorList>
            <person name="Edwards G.B."/>
            <person name="Luna A.J."/>
            <person name="Hernandez A.C."/>
            <person name="Kuty Everett G.F."/>
        </authorList>
    </citation>
    <scope>NUCLEOTIDE SEQUENCE [LARGE SCALE GENOMIC DNA]</scope>
</reference>
<dbReference type="EMBL" id="KM236240">
    <property type="protein sequence ID" value="AIX12035.1"/>
    <property type="molecule type" value="Genomic_DNA"/>
</dbReference>
<accession>A0A0A0YVD7</accession>
<dbReference type="InterPro" id="IPR020248">
    <property type="entry name" value="Y03I"/>
</dbReference>
<dbReference type="KEGG" id="vg:24721663"/>
<dbReference type="GeneID" id="24721663"/>
<evidence type="ECO:0000313" key="1">
    <source>
        <dbReference type="EMBL" id="AIX12035.1"/>
    </source>
</evidence>
<dbReference type="RefSeq" id="YP_009146497.1">
    <property type="nucleotide sequence ID" value="NC_027331.1"/>
</dbReference>
<keyword evidence="2" id="KW-1185">Reference proteome</keyword>
<sequence length="75" mass="9007">MRLKINLSGFLEEVPDADSIPYLLKMYMREVLEMDIHIDPKDPHDTEFKCDGKDLNYNYHISDDDFYITLEYFPE</sequence>
<name>A0A0A0YVD7_9CAUD</name>
<proteinExistence type="predicted"/>